<organism evidence="1 2">
    <name type="scientific">Ureibacillus xyleni</name>
    <dbReference type="NCBI Taxonomy" id="614648"/>
    <lineage>
        <taxon>Bacteria</taxon>
        <taxon>Bacillati</taxon>
        <taxon>Bacillota</taxon>
        <taxon>Bacilli</taxon>
        <taxon>Bacillales</taxon>
        <taxon>Caryophanaceae</taxon>
        <taxon>Ureibacillus</taxon>
    </lineage>
</organism>
<reference evidence="2" key="1">
    <citation type="submission" date="2017-08" db="EMBL/GenBank/DDBJ databases">
        <authorList>
            <person name="Varghese N."/>
            <person name="Submissions S."/>
        </authorList>
    </citation>
    <scope>NUCLEOTIDE SEQUENCE [LARGE SCALE GENOMIC DNA]</scope>
    <source>
        <strain evidence="2">JC22</strain>
    </source>
</reference>
<sequence>MEQKRLNKIDELIKEQERLLAKIEENLIKQGIDVDKHKDKSSEQLLAEIKQLLD</sequence>
<evidence type="ECO:0000313" key="2">
    <source>
        <dbReference type="Proteomes" id="UP000219636"/>
    </source>
</evidence>
<name>A0A285SXV4_9BACL</name>
<keyword evidence="2" id="KW-1185">Reference proteome</keyword>
<dbReference type="RefSeq" id="WP_161946668.1">
    <property type="nucleotide sequence ID" value="NZ_OBMQ01000007.1"/>
</dbReference>
<dbReference type="AlphaFoldDB" id="A0A285SXV4"/>
<dbReference type="EMBL" id="OBMQ01000007">
    <property type="protein sequence ID" value="SOC12883.1"/>
    <property type="molecule type" value="Genomic_DNA"/>
</dbReference>
<proteinExistence type="predicted"/>
<gene>
    <name evidence="1" type="ORF">SAMN05880501_10768</name>
</gene>
<dbReference type="Proteomes" id="UP000219636">
    <property type="component" value="Unassembled WGS sequence"/>
</dbReference>
<accession>A0A285SXV4</accession>
<evidence type="ECO:0000313" key="1">
    <source>
        <dbReference type="EMBL" id="SOC12883.1"/>
    </source>
</evidence>
<protein>
    <submittedName>
        <fullName evidence="1">Uncharacterized protein</fullName>
    </submittedName>
</protein>